<feature type="domain" description="AAA+ ATPase" evidence="2">
    <location>
        <begin position="234"/>
        <end position="387"/>
    </location>
</feature>
<accession>A0ABR0DBQ5</accession>
<gene>
    <name evidence="3" type="ORF">RD792_009023</name>
</gene>
<dbReference type="Gene3D" id="1.10.8.60">
    <property type="match status" value="2"/>
</dbReference>
<dbReference type="InterPro" id="IPR003593">
    <property type="entry name" value="AAA+_ATPase"/>
</dbReference>
<dbReference type="Gene3D" id="3.40.50.300">
    <property type="entry name" value="P-loop containing nucleotide triphosphate hydrolases"/>
    <property type="match status" value="3"/>
</dbReference>
<evidence type="ECO:0000259" key="2">
    <source>
        <dbReference type="SMART" id="SM00382"/>
    </source>
</evidence>
<sequence length="806" mass="89775">MGRGRSSGRGVKSPSTIDRILNRDIESLKKNNNYDTVEELVDHLRSTYPRYSRHKLQPFTKCVYQIINISSSKENDSNCNDDDDKTPIKKKRRKTTASSCSSSEEDESSNEEASTSDDAIYEEKLKPKFDLMQSMLRDNYVKKSKVQGALELEIVENKDGKKVNLVNGRGKGVGDGQSEINKNDNNNRGRDSNESNGPMFKDLGGMSGVIEELKMEVIVPLYHPQLPRHLGVKPMAGILLHGPPGCGKTKLAHAIANETKVPFYKISATELVSGVSGASEENIRELFSKAYRTAPSIVFIDEIDSIASKRENLQREMEKRIVTQLMTCMDESHRLVKSVDDSADSETSGSRPGYVLVIGATNRPDAVDPALRRPGRFDREIVLGVPDESARIEILSVLTSNLKVEGAFDLVKLARATPGFVGADLAAVANKAGNLAMKRIIDERKFELSKEPVDKEHSEDWWRHPWSHEEMEKLSITMADFEEAAKMVQPSSRREGFSAVPNVKWDDVGGLQFLRQEFDRYIVRRIKYPDDYEDFGVDLETGFLLYGPPGCGKTLIAKAVANEAGANFIHIKVPLNYFDIIHIYCFCISSFLFYQVDALTTKRGREGGWVVERLLNQVGKITLFPIGSLGNTTRKQIRFLLSTENVPYLSFQLLIELDGAEQRRGVYVIGATNRPEVMDRAVLRPGRFGKLLYVPLPTPDERGMILKAIARNKPLDADVDLMAIGKDSACENLSGADLSALMNEAAMAALEDKLTSSYKSSGGTSNGTSRTIKDTHFRRALQKITPSVSDKQKQYYQALSESFKAA</sequence>
<dbReference type="InterPro" id="IPR041569">
    <property type="entry name" value="AAA_lid_3"/>
</dbReference>
<feature type="region of interest" description="Disordered" evidence="1">
    <location>
        <begin position="73"/>
        <end position="121"/>
    </location>
</feature>
<dbReference type="InterPro" id="IPR003960">
    <property type="entry name" value="ATPase_AAA_CS"/>
</dbReference>
<proteinExistence type="predicted"/>
<feature type="compositionally biased region" description="Basic and acidic residues" evidence="1">
    <location>
        <begin position="181"/>
        <end position="193"/>
    </location>
</feature>
<keyword evidence="4" id="KW-1185">Reference proteome</keyword>
<evidence type="ECO:0000313" key="4">
    <source>
        <dbReference type="Proteomes" id="UP001291926"/>
    </source>
</evidence>
<organism evidence="3 4">
    <name type="scientific">Penstemon davidsonii</name>
    <dbReference type="NCBI Taxonomy" id="160366"/>
    <lineage>
        <taxon>Eukaryota</taxon>
        <taxon>Viridiplantae</taxon>
        <taxon>Streptophyta</taxon>
        <taxon>Embryophyta</taxon>
        <taxon>Tracheophyta</taxon>
        <taxon>Spermatophyta</taxon>
        <taxon>Magnoliopsida</taxon>
        <taxon>eudicotyledons</taxon>
        <taxon>Gunneridae</taxon>
        <taxon>Pentapetalae</taxon>
        <taxon>asterids</taxon>
        <taxon>lamiids</taxon>
        <taxon>Lamiales</taxon>
        <taxon>Plantaginaceae</taxon>
        <taxon>Cheloneae</taxon>
        <taxon>Penstemon</taxon>
    </lineage>
</organism>
<feature type="region of interest" description="Disordered" evidence="1">
    <location>
        <begin position="165"/>
        <end position="201"/>
    </location>
</feature>
<dbReference type="PANTHER" id="PTHR48470:SF1">
    <property type="entry name" value="CELL DIVISION CONTROL PROTEIN 48 C ISOFORM 1"/>
    <property type="match status" value="1"/>
</dbReference>
<dbReference type="EMBL" id="JAYDYQ010002533">
    <property type="protein sequence ID" value="KAK4486351.1"/>
    <property type="molecule type" value="Genomic_DNA"/>
</dbReference>
<dbReference type="SUPFAM" id="SSF52540">
    <property type="entry name" value="P-loop containing nucleoside triphosphate hydrolases"/>
    <property type="match status" value="2"/>
</dbReference>
<evidence type="ECO:0000256" key="1">
    <source>
        <dbReference type="SAM" id="MobiDB-lite"/>
    </source>
</evidence>
<feature type="compositionally biased region" description="Low complexity" evidence="1">
    <location>
        <begin position="756"/>
        <end position="769"/>
    </location>
</feature>
<dbReference type="Proteomes" id="UP001291926">
    <property type="component" value="Unassembled WGS sequence"/>
</dbReference>
<dbReference type="SMART" id="SM00382">
    <property type="entry name" value="AAA"/>
    <property type="match status" value="2"/>
</dbReference>
<dbReference type="PROSITE" id="PS00674">
    <property type="entry name" value="AAA"/>
    <property type="match status" value="2"/>
</dbReference>
<dbReference type="InterPro" id="IPR055278">
    <property type="entry name" value="CDC48c"/>
</dbReference>
<dbReference type="InterPro" id="IPR027417">
    <property type="entry name" value="P-loop_NTPase"/>
</dbReference>
<dbReference type="InterPro" id="IPR031996">
    <property type="entry name" value="NVL2_nucleolin-bd"/>
</dbReference>
<feature type="region of interest" description="Disordered" evidence="1">
    <location>
        <begin position="756"/>
        <end position="776"/>
    </location>
</feature>
<dbReference type="PANTHER" id="PTHR48470">
    <property type="entry name" value="CELL DIVISION CONTROL PROTEIN 48 C ISOFORM 1"/>
    <property type="match status" value="1"/>
</dbReference>
<protein>
    <recommendedName>
        <fullName evidence="2">AAA+ ATPase domain-containing protein</fullName>
    </recommendedName>
</protein>
<dbReference type="Pfam" id="PF17862">
    <property type="entry name" value="AAA_lid_3"/>
    <property type="match status" value="2"/>
</dbReference>
<feature type="domain" description="AAA+ ATPase" evidence="2">
    <location>
        <begin position="539"/>
        <end position="698"/>
    </location>
</feature>
<dbReference type="Pfam" id="PF00004">
    <property type="entry name" value="AAA"/>
    <property type="match status" value="3"/>
</dbReference>
<dbReference type="Pfam" id="PF16725">
    <property type="entry name" value="Nucleolin_bd"/>
    <property type="match status" value="1"/>
</dbReference>
<comment type="caution">
    <text evidence="3">The sequence shown here is derived from an EMBL/GenBank/DDBJ whole genome shotgun (WGS) entry which is preliminary data.</text>
</comment>
<reference evidence="3 4" key="1">
    <citation type="journal article" date="2023" name="bioRxiv">
        <title>Genome report: Whole genome sequence and annotation of Penstemon davidsonii.</title>
        <authorList>
            <person name="Ostevik K.L."/>
            <person name="Alabady M."/>
            <person name="Zhang M."/>
            <person name="Rausher M.D."/>
        </authorList>
    </citation>
    <scope>NUCLEOTIDE SEQUENCE [LARGE SCALE GENOMIC DNA]</scope>
    <source>
        <strain evidence="3">DNT005</strain>
        <tissue evidence="3">Whole leaf</tissue>
    </source>
</reference>
<evidence type="ECO:0000313" key="3">
    <source>
        <dbReference type="EMBL" id="KAK4486351.1"/>
    </source>
</evidence>
<dbReference type="InterPro" id="IPR003959">
    <property type="entry name" value="ATPase_AAA_core"/>
</dbReference>
<name>A0ABR0DBQ5_9LAMI</name>